<sequence>MHTILWIILLGIPLTISAREITQKQVTFQAAIDACSIGRINSGDIDMKGTFESWQKGIAGKGEWTISNIGAAIEGLQSDEARVEISKLYYQCIKPVIETSLPSRQGSRSAPTDFSTLAKSINDFLDQFEYSAERFWMNAIRESKKGGGKEELDFVVNIINNMRVCADPVSYFQVLDKNKGDVQDRRVDPDSLNAGNALSVCNTFFRNVSKYSELLANSDYRNSYFSVFQEFPITVEAISLCRAVGATPRQ</sequence>
<accession>A0A451B0X1</accession>
<dbReference type="AlphaFoldDB" id="A0A451B0X1"/>
<gene>
    <name evidence="1" type="ORF">BECKUNK1418G_GA0071005_114311</name>
    <name evidence="2" type="ORF">BECKUNK1418H_GA0071006_108718</name>
</gene>
<proteinExistence type="predicted"/>
<dbReference type="EMBL" id="CAADFZ010000143">
    <property type="protein sequence ID" value="VFK67457.1"/>
    <property type="molecule type" value="Genomic_DNA"/>
</dbReference>
<name>A0A451B0X1_9GAMM</name>
<organism evidence="2">
    <name type="scientific">Candidatus Kentrum sp. UNK</name>
    <dbReference type="NCBI Taxonomy" id="2126344"/>
    <lineage>
        <taxon>Bacteria</taxon>
        <taxon>Pseudomonadati</taxon>
        <taxon>Pseudomonadota</taxon>
        <taxon>Gammaproteobacteria</taxon>
        <taxon>Candidatus Kentrum</taxon>
    </lineage>
</organism>
<protein>
    <submittedName>
        <fullName evidence="2">Uncharacterized protein</fullName>
    </submittedName>
</protein>
<dbReference type="EMBL" id="CAADGD010000087">
    <property type="protein sequence ID" value="VFK71929.1"/>
    <property type="molecule type" value="Genomic_DNA"/>
</dbReference>
<evidence type="ECO:0000313" key="1">
    <source>
        <dbReference type="EMBL" id="VFK67457.1"/>
    </source>
</evidence>
<reference evidence="2" key="1">
    <citation type="submission" date="2019-02" db="EMBL/GenBank/DDBJ databases">
        <authorList>
            <person name="Gruber-Vodicka R. H."/>
            <person name="Seah K. B. B."/>
        </authorList>
    </citation>
    <scope>NUCLEOTIDE SEQUENCE</scope>
    <source>
        <strain evidence="2">BECK_BY19</strain>
        <strain evidence="1">BECK_BY8</strain>
    </source>
</reference>
<evidence type="ECO:0000313" key="2">
    <source>
        <dbReference type="EMBL" id="VFK71929.1"/>
    </source>
</evidence>